<evidence type="ECO:0000313" key="3">
    <source>
        <dbReference type="Proteomes" id="UP000431826"/>
    </source>
</evidence>
<keyword evidence="3" id="KW-1185">Reference proteome</keyword>
<evidence type="ECO:0008006" key="4">
    <source>
        <dbReference type="Google" id="ProtNLM"/>
    </source>
</evidence>
<dbReference type="EMBL" id="BLIR01000001">
    <property type="protein sequence ID" value="GFE36311.1"/>
    <property type="molecule type" value="Genomic_DNA"/>
</dbReference>
<feature type="compositionally biased region" description="Basic and acidic residues" evidence="1">
    <location>
        <begin position="70"/>
        <end position="80"/>
    </location>
</feature>
<accession>A0A640UNR4</accession>
<dbReference type="Proteomes" id="UP000431826">
    <property type="component" value="Unassembled WGS sequence"/>
</dbReference>
<proteinExistence type="predicted"/>
<evidence type="ECO:0000313" key="2">
    <source>
        <dbReference type="EMBL" id="GFE36311.1"/>
    </source>
</evidence>
<gene>
    <name evidence="2" type="ORF">Stube_09840</name>
</gene>
<comment type="caution">
    <text evidence="2">The sequence shown here is derived from an EMBL/GenBank/DDBJ whole genome shotgun (WGS) entry which is preliminary data.</text>
</comment>
<feature type="region of interest" description="Disordered" evidence="1">
    <location>
        <begin position="1"/>
        <end position="25"/>
    </location>
</feature>
<dbReference type="AlphaFoldDB" id="A0A640UNR4"/>
<reference evidence="2 3" key="1">
    <citation type="submission" date="2019-12" db="EMBL/GenBank/DDBJ databases">
        <title>Whole genome shotgun sequence of Streptomyces tubercidicus NBRC 13090.</title>
        <authorList>
            <person name="Ichikawa N."/>
            <person name="Kimura A."/>
            <person name="Kitahashi Y."/>
            <person name="Komaki H."/>
            <person name="Tamura T."/>
        </authorList>
    </citation>
    <scope>NUCLEOTIDE SEQUENCE [LARGE SCALE GENOMIC DNA]</scope>
    <source>
        <strain evidence="2 3">NBRC 13090</strain>
    </source>
</reference>
<organism evidence="2 3">
    <name type="scientific">Streptomyces tubercidicus</name>
    <dbReference type="NCBI Taxonomy" id="47759"/>
    <lineage>
        <taxon>Bacteria</taxon>
        <taxon>Bacillati</taxon>
        <taxon>Actinomycetota</taxon>
        <taxon>Actinomycetes</taxon>
        <taxon>Kitasatosporales</taxon>
        <taxon>Streptomycetaceae</taxon>
        <taxon>Streptomyces</taxon>
    </lineage>
</organism>
<sequence length="80" mass="8266">MIDSQSVKADAVVGADSRGLDGGKLVNGHKRHVVVDTLGLLLGVTAAAGHRRQSPAGGGSGPHWFSSSERGFDSRHPLHS</sequence>
<feature type="region of interest" description="Disordered" evidence="1">
    <location>
        <begin position="50"/>
        <end position="80"/>
    </location>
</feature>
<evidence type="ECO:0000256" key="1">
    <source>
        <dbReference type="SAM" id="MobiDB-lite"/>
    </source>
</evidence>
<protein>
    <recommendedName>
        <fullName evidence="4">Transposase IS4-like domain-containing protein</fullName>
    </recommendedName>
</protein>
<name>A0A640UNR4_9ACTN</name>